<accession>A0A239RC80</accession>
<comment type="similarity">
    <text evidence="1">Belongs to the NAD(P)H dehydrogenase (quinone) family.</text>
</comment>
<evidence type="ECO:0000313" key="5">
    <source>
        <dbReference type="Proteomes" id="UP000214649"/>
    </source>
</evidence>
<dbReference type="RefSeq" id="WP_094140948.1">
    <property type="nucleotide sequence ID" value="NZ_FZRA01000003.1"/>
</dbReference>
<evidence type="ECO:0000256" key="1">
    <source>
        <dbReference type="ARBA" id="ARBA00006252"/>
    </source>
</evidence>
<dbReference type="InterPro" id="IPR051545">
    <property type="entry name" value="NAD(P)H_dehydrogenase_qn"/>
</dbReference>
<dbReference type="SUPFAM" id="SSF52218">
    <property type="entry name" value="Flavoproteins"/>
    <property type="match status" value="1"/>
</dbReference>
<dbReference type="Gene3D" id="3.40.50.360">
    <property type="match status" value="1"/>
</dbReference>
<dbReference type="PANTHER" id="PTHR10204:SF34">
    <property type="entry name" value="NAD(P)H DEHYDROGENASE [QUINONE] 1 ISOFORM 1"/>
    <property type="match status" value="1"/>
</dbReference>
<sequence>MNTLIIYAHPYEKSFNHAIFEKVKQDLTKKHKNFDIIDLYKDCFNPVYTTEELALFKDGKTTDKLVSQYQEKISNADEVIFIFPVWWNDTPAMIKGFIDKVMKKSFAYEVGKTGLIGHLTHIKKAAVFTTSTSPTWYLKLFCGNAIKHVFINATLKQLGFKNITWHNMGNIDNSTAEMRQEFLDGIDL</sequence>
<evidence type="ECO:0000256" key="2">
    <source>
        <dbReference type="ARBA" id="ARBA00023002"/>
    </source>
</evidence>
<organism evidence="4 5">
    <name type="scientific">Streptococcus equinus</name>
    <name type="common">Streptococcus bovis</name>
    <dbReference type="NCBI Taxonomy" id="1335"/>
    <lineage>
        <taxon>Bacteria</taxon>
        <taxon>Bacillati</taxon>
        <taxon>Bacillota</taxon>
        <taxon>Bacilli</taxon>
        <taxon>Lactobacillales</taxon>
        <taxon>Streptococcaceae</taxon>
        <taxon>Streptococcus</taxon>
    </lineage>
</organism>
<evidence type="ECO:0000259" key="3">
    <source>
        <dbReference type="Pfam" id="PF02525"/>
    </source>
</evidence>
<evidence type="ECO:0000313" key="4">
    <source>
        <dbReference type="EMBL" id="SNU08408.1"/>
    </source>
</evidence>
<dbReference type="GO" id="GO:0005829">
    <property type="term" value="C:cytosol"/>
    <property type="evidence" value="ECO:0007669"/>
    <property type="project" value="TreeGrafter"/>
</dbReference>
<dbReference type="Pfam" id="PF02525">
    <property type="entry name" value="Flavodoxin_2"/>
    <property type="match status" value="1"/>
</dbReference>
<name>A0A239RC80_STREI</name>
<dbReference type="AlphaFoldDB" id="A0A239RC80"/>
<dbReference type="InterPro" id="IPR003680">
    <property type="entry name" value="Flavodoxin_fold"/>
</dbReference>
<protein>
    <submittedName>
        <fullName evidence="4">Putative NADPH-quinone reductase (Modulator of drug activity B)</fullName>
    </submittedName>
</protein>
<dbReference type="EMBL" id="FZRA01000003">
    <property type="protein sequence ID" value="SNU08408.1"/>
    <property type="molecule type" value="Genomic_DNA"/>
</dbReference>
<dbReference type="GO" id="GO:0003955">
    <property type="term" value="F:NAD(P)H dehydrogenase (quinone) activity"/>
    <property type="evidence" value="ECO:0007669"/>
    <property type="project" value="TreeGrafter"/>
</dbReference>
<dbReference type="PANTHER" id="PTHR10204">
    <property type="entry name" value="NAD P H OXIDOREDUCTASE-RELATED"/>
    <property type="match status" value="1"/>
</dbReference>
<gene>
    <name evidence="4" type="ORF">SAMN05216470_1304</name>
</gene>
<proteinExistence type="inferred from homology"/>
<feature type="domain" description="Flavodoxin-like fold" evidence="3">
    <location>
        <begin position="1"/>
        <end position="176"/>
    </location>
</feature>
<dbReference type="Proteomes" id="UP000214649">
    <property type="component" value="Unassembled WGS sequence"/>
</dbReference>
<dbReference type="InterPro" id="IPR029039">
    <property type="entry name" value="Flavoprotein-like_sf"/>
</dbReference>
<reference evidence="4 5" key="1">
    <citation type="submission" date="2017-07" db="EMBL/GenBank/DDBJ databases">
        <authorList>
            <person name="Sun Z.S."/>
            <person name="Albrecht U."/>
            <person name="Echele G."/>
            <person name="Lee C.C."/>
        </authorList>
    </citation>
    <scope>NUCLEOTIDE SEQUENCE [LARGE SCALE GENOMIC DNA]</scope>
    <source>
        <strain evidence="4 5">AR3</strain>
    </source>
</reference>
<keyword evidence="2" id="KW-0560">Oxidoreductase</keyword>